<sequence length="248" mass="26677">MSIPRRIRVGVLVPSSNTALEPLTTAILSSLPASTNIIATAHYSRFIVTHIGLSNDALAQFEPQKILEAAQLLAHANVDIIGWSGTSSGWLGFQADEELCKMITDATGIPATTSVLGLNKALKKLGVENLGLVTPYLDDVQSAIVKNYKSIGVDAGAERHLQRSDNVKFADLGAETFDPMVEAVVKDGAKAVSTFCTNLSAAQYAQRWEKEYGVPVLDTVTTVVWDALRMCGVSTKEIKGWGKIMELD</sequence>
<proteinExistence type="predicted"/>
<gene>
    <name evidence="1" type="ORF">BDV96DRAFT_576027</name>
</gene>
<dbReference type="Pfam" id="PF17645">
    <property type="entry name" value="Amdase"/>
    <property type="match status" value="1"/>
</dbReference>
<evidence type="ECO:0000313" key="1">
    <source>
        <dbReference type="EMBL" id="KAF2114857.1"/>
    </source>
</evidence>
<dbReference type="PIRSF" id="PIRSF015736">
    <property type="entry name" value="MI"/>
    <property type="match status" value="1"/>
</dbReference>
<dbReference type="AlphaFoldDB" id="A0A6A5Z7W0"/>
<dbReference type="InterPro" id="IPR026286">
    <property type="entry name" value="MaiA/AMDase"/>
</dbReference>
<name>A0A6A5Z7W0_9PLEO</name>
<accession>A0A6A5Z7W0</accession>
<dbReference type="PANTHER" id="PTHR40267">
    <property type="entry name" value="BLR3294 PROTEIN"/>
    <property type="match status" value="1"/>
</dbReference>
<dbReference type="EMBL" id="ML977324">
    <property type="protein sequence ID" value="KAF2114857.1"/>
    <property type="molecule type" value="Genomic_DNA"/>
</dbReference>
<organism evidence="1 2">
    <name type="scientific">Lophiotrema nucula</name>
    <dbReference type="NCBI Taxonomy" id="690887"/>
    <lineage>
        <taxon>Eukaryota</taxon>
        <taxon>Fungi</taxon>
        <taxon>Dikarya</taxon>
        <taxon>Ascomycota</taxon>
        <taxon>Pezizomycotina</taxon>
        <taxon>Dothideomycetes</taxon>
        <taxon>Pleosporomycetidae</taxon>
        <taxon>Pleosporales</taxon>
        <taxon>Lophiotremataceae</taxon>
        <taxon>Lophiotrema</taxon>
    </lineage>
</organism>
<dbReference type="InterPro" id="IPR053714">
    <property type="entry name" value="Iso_Racemase_Enz_sf"/>
</dbReference>
<dbReference type="PANTHER" id="PTHR40267:SF1">
    <property type="entry name" value="BLR3294 PROTEIN"/>
    <property type="match status" value="1"/>
</dbReference>
<dbReference type="OrthoDB" id="414270at2759"/>
<dbReference type="Gene3D" id="3.40.50.12500">
    <property type="match status" value="1"/>
</dbReference>
<reference evidence="1" key="1">
    <citation type="journal article" date="2020" name="Stud. Mycol.">
        <title>101 Dothideomycetes genomes: a test case for predicting lifestyles and emergence of pathogens.</title>
        <authorList>
            <person name="Haridas S."/>
            <person name="Albert R."/>
            <person name="Binder M."/>
            <person name="Bloem J."/>
            <person name="Labutti K."/>
            <person name="Salamov A."/>
            <person name="Andreopoulos B."/>
            <person name="Baker S."/>
            <person name="Barry K."/>
            <person name="Bills G."/>
            <person name="Bluhm B."/>
            <person name="Cannon C."/>
            <person name="Castanera R."/>
            <person name="Culley D."/>
            <person name="Daum C."/>
            <person name="Ezra D."/>
            <person name="Gonzalez J."/>
            <person name="Henrissat B."/>
            <person name="Kuo A."/>
            <person name="Liang C."/>
            <person name="Lipzen A."/>
            <person name="Lutzoni F."/>
            <person name="Magnuson J."/>
            <person name="Mondo S."/>
            <person name="Nolan M."/>
            <person name="Ohm R."/>
            <person name="Pangilinan J."/>
            <person name="Park H.-J."/>
            <person name="Ramirez L."/>
            <person name="Alfaro M."/>
            <person name="Sun H."/>
            <person name="Tritt A."/>
            <person name="Yoshinaga Y."/>
            <person name="Zwiers L.-H."/>
            <person name="Turgeon B."/>
            <person name="Goodwin S."/>
            <person name="Spatafora J."/>
            <person name="Crous P."/>
            <person name="Grigoriev I."/>
        </authorList>
    </citation>
    <scope>NUCLEOTIDE SEQUENCE</scope>
    <source>
        <strain evidence="1">CBS 627.86</strain>
    </source>
</reference>
<keyword evidence="2" id="KW-1185">Reference proteome</keyword>
<dbReference type="Proteomes" id="UP000799770">
    <property type="component" value="Unassembled WGS sequence"/>
</dbReference>
<evidence type="ECO:0000313" key="2">
    <source>
        <dbReference type="Proteomes" id="UP000799770"/>
    </source>
</evidence>
<protein>
    <submittedName>
        <fullName evidence="1">Asp/Glu/hydantoin racemase</fullName>
    </submittedName>
</protein>